<evidence type="ECO:0000313" key="1">
    <source>
        <dbReference type="EMBL" id="PTQ43079.1"/>
    </source>
</evidence>
<evidence type="ECO:0000313" key="2">
    <source>
        <dbReference type="Proteomes" id="UP000244005"/>
    </source>
</evidence>
<organism evidence="1 2">
    <name type="scientific">Marchantia polymorpha</name>
    <name type="common">Common liverwort</name>
    <name type="synonym">Marchantia aquatica</name>
    <dbReference type="NCBI Taxonomy" id="3197"/>
    <lineage>
        <taxon>Eukaryota</taxon>
        <taxon>Viridiplantae</taxon>
        <taxon>Streptophyta</taxon>
        <taxon>Embryophyta</taxon>
        <taxon>Marchantiophyta</taxon>
        <taxon>Marchantiopsida</taxon>
        <taxon>Marchantiidae</taxon>
        <taxon>Marchantiales</taxon>
        <taxon>Marchantiaceae</taxon>
        <taxon>Marchantia</taxon>
    </lineage>
</organism>
<name>A0A2R6XAI2_MARPO</name>
<proteinExistence type="predicted"/>
<dbReference type="Gramene" id="Mp5g04490.1">
    <property type="protein sequence ID" value="Mp5g04490.1.cds1"/>
    <property type="gene ID" value="Mp5g04490"/>
</dbReference>
<dbReference type="AlphaFoldDB" id="A0A2R6XAI2"/>
<protein>
    <submittedName>
        <fullName evidence="1">Uncharacterized protein</fullName>
    </submittedName>
</protein>
<reference evidence="2" key="1">
    <citation type="journal article" date="2017" name="Cell">
        <title>Insights into land plant evolution garnered from the Marchantia polymorpha genome.</title>
        <authorList>
            <person name="Bowman J.L."/>
            <person name="Kohchi T."/>
            <person name="Yamato K.T."/>
            <person name="Jenkins J."/>
            <person name="Shu S."/>
            <person name="Ishizaki K."/>
            <person name="Yamaoka S."/>
            <person name="Nishihama R."/>
            <person name="Nakamura Y."/>
            <person name="Berger F."/>
            <person name="Adam C."/>
            <person name="Aki S.S."/>
            <person name="Althoff F."/>
            <person name="Araki T."/>
            <person name="Arteaga-Vazquez M.A."/>
            <person name="Balasubrmanian S."/>
            <person name="Barry K."/>
            <person name="Bauer D."/>
            <person name="Boehm C.R."/>
            <person name="Briginshaw L."/>
            <person name="Caballero-Perez J."/>
            <person name="Catarino B."/>
            <person name="Chen F."/>
            <person name="Chiyoda S."/>
            <person name="Chovatia M."/>
            <person name="Davies K.M."/>
            <person name="Delmans M."/>
            <person name="Demura T."/>
            <person name="Dierschke T."/>
            <person name="Dolan L."/>
            <person name="Dorantes-Acosta A.E."/>
            <person name="Eklund D.M."/>
            <person name="Florent S.N."/>
            <person name="Flores-Sandoval E."/>
            <person name="Fujiyama A."/>
            <person name="Fukuzawa H."/>
            <person name="Galik B."/>
            <person name="Grimanelli D."/>
            <person name="Grimwood J."/>
            <person name="Grossniklaus U."/>
            <person name="Hamada T."/>
            <person name="Haseloff J."/>
            <person name="Hetherington A.J."/>
            <person name="Higo A."/>
            <person name="Hirakawa Y."/>
            <person name="Hundley H.N."/>
            <person name="Ikeda Y."/>
            <person name="Inoue K."/>
            <person name="Inoue S.I."/>
            <person name="Ishida S."/>
            <person name="Jia Q."/>
            <person name="Kakita M."/>
            <person name="Kanazawa T."/>
            <person name="Kawai Y."/>
            <person name="Kawashima T."/>
            <person name="Kennedy M."/>
            <person name="Kinose K."/>
            <person name="Kinoshita T."/>
            <person name="Kohara Y."/>
            <person name="Koide E."/>
            <person name="Komatsu K."/>
            <person name="Kopischke S."/>
            <person name="Kubo M."/>
            <person name="Kyozuka J."/>
            <person name="Lagercrantz U."/>
            <person name="Lin S.S."/>
            <person name="Lindquist E."/>
            <person name="Lipzen A.M."/>
            <person name="Lu C.W."/>
            <person name="De Luna E."/>
            <person name="Martienssen R.A."/>
            <person name="Minamino N."/>
            <person name="Mizutani M."/>
            <person name="Mizutani M."/>
            <person name="Mochizuki N."/>
            <person name="Monte I."/>
            <person name="Mosher R."/>
            <person name="Nagasaki H."/>
            <person name="Nakagami H."/>
            <person name="Naramoto S."/>
            <person name="Nishitani K."/>
            <person name="Ohtani M."/>
            <person name="Okamoto T."/>
            <person name="Okumura M."/>
            <person name="Phillips J."/>
            <person name="Pollak B."/>
            <person name="Reinders A."/>
            <person name="Rovekamp M."/>
            <person name="Sano R."/>
            <person name="Sawa S."/>
            <person name="Schmid M.W."/>
            <person name="Shirakawa M."/>
            <person name="Solano R."/>
            <person name="Spunde A."/>
            <person name="Suetsugu N."/>
            <person name="Sugano S."/>
            <person name="Sugiyama A."/>
            <person name="Sun R."/>
            <person name="Suzuki Y."/>
            <person name="Takenaka M."/>
            <person name="Takezawa D."/>
            <person name="Tomogane H."/>
            <person name="Tsuzuki M."/>
            <person name="Ueda T."/>
            <person name="Umeda M."/>
            <person name="Ward J.M."/>
            <person name="Watanabe Y."/>
            <person name="Yazaki K."/>
            <person name="Yokoyama R."/>
            <person name="Yoshitake Y."/>
            <person name="Yotsui I."/>
            <person name="Zachgo S."/>
            <person name="Schmutz J."/>
        </authorList>
    </citation>
    <scope>NUCLEOTIDE SEQUENCE [LARGE SCALE GENOMIC DNA]</scope>
    <source>
        <strain evidence="2">Tak-1</strain>
    </source>
</reference>
<dbReference type="Proteomes" id="UP000244005">
    <property type="component" value="Unassembled WGS sequence"/>
</dbReference>
<accession>A0A2R6XAI2</accession>
<dbReference type="EMBL" id="KZ772699">
    <property type="protein sequence ID" value="PTQ43079.1"/>
    <property type="molecule type" value="Genomic_DNA"/>
</dbReference>
<keyword evidence="2" id="KW-1185">Reference proteome</keyword>
<gene>
    <name evidence="1" type="ORF">MARPO_0027s0177</name>
</gene>
<sequence>MGLRETFSTDLGVSCRSWEKTWLLCSVIPPSVAGEVFRCCCCCSFPNLCLSYVEQCSAQDLPCLSKFAANFSGWLMMQHA</sequence>